<feature type="transmembrane region" description="Helical" evidence="1">
    <location>
        <begin position="12"/>
        <end position="37"/>
    </location>
</feature>
<sequence length="146" mass="17080">MKPLNDYQHINGWLLAPATYLVVMFVAACGMFILYILKFFDLYSAYGAWPSFLPLSWYLSLATTLLMGLFTAHVIKLMFFRARKFPRMFIIWLMISLVLGLKTFAFSPIDDTMALKVLLWPLFAASLFVPYMKRSYRVKMTFTQDR</sequence>
<dbReference type="AlphaFoldDB" id="A0A0N0IA63"/>
<keyword evidence="1" id="KW-0812">Transmembrane</keyword>
<dbReference type="InterPro" id="IPR019690">
    <property type="entry name" value="DUF2569"/>
</dbReference>
<dbReference type="EMBL" id="LGAA01000018">
    <property type="protein sequence ID" value="KPD02772.1"/>
    <property type="molecule type" value="Genomic_DNA"/>
</dbReference>
<dbReference type="PROSITE" id="PS51257">
    <property type="entry name" value="PROKAR_LIPOPROTEIN"/>
    <property type="match status" value="1"/>
</dbReference>
<feature type="transmembrane region" description="Helical" evidence="1">
    <location>
        <begin position="57"/>
        <end position="77"/>
    </location>
</feature>
<name>A0A0N0IA63_9GAMM</name>
<keyword evidence="1" id="KW-1133">Transmembrane helix</keyword>
<dbReference type="RefSeq" id="WP_053908309.1">
    <property type="nucleotide sequence ID" value="NZ_CAWMUS010000018.1"/>
</dbReference>
<evidence type="ECO:0000313" key="3">
    <source>
        <dbReference type="Proteomes" id="UP000053226"/>
    </source>
</evidence>
<evidence type="ECO:0000313" key="2">
    <source>
        <dbReference type="EMBL" id="KPD02772.1"/>
    </source>
</evidence>
<feature type="transmembrane region" description="Helical" evidence="1">
    <location>
        <begin position="113"/>
        <end position="132"/>
    </location>
</feature>
<keyword evidence="1" id="KW-0472">Membrane</keyword>
<reference evidence="2 3" key="1">
    <citation type="submission" date="2015-07" db="EMBL/GenBank/DDBJ databases">
        <title>ATOL: Assembling a taxonomically balanced genome-scale reconstruction of the evolutionary history of the Enterobacteriaceae.</title>
        <authorList>
            <person name="Plunkett G.III."/>
            <person name="Neeno-Eckwall E.C."/>
            <person name="Glasner J.D."/>
            <person name="Perna N.T."/>
        </authorList>
    </citation>
    <scope>NUCLEOTIDE SEQUENCE [LARGE SCALE GENOMIC DNA]</scope>
    <source>
        <strain evidence="2 3">ATCC 35017</strain>
    </source>
</reference>
<evidence type="ECO:0000256" key="1">
    <source>
        <dbReference type="SAM" id="Phobius"/>
    </source>
</evidence>
<feature type="transmembrane region" description="Helical" evidence="1">
    <location>
        <begin position="89"/>
        <end position="107"/>
    </location>
</feature>
<comment type="caution">
    <text evidence="2">The sequence shown here is derived from an EMBL/GenBank/DDBJ whole genome shotgun (WGS) entry which is preliminary data.</text>
</comment>
<keyword evidence="3" id="KW-1185">Reference proteome</keyword>
<dbReference type="OrthoDB" id="6504677at2"/>
<proteinExistence type="predicted"/>
<gene>
    <name evidence="2" type="ORF">M992_1929</name>
</gene>
<dbReference type="Proteomes" id="UP000053226">
    <property type="component" value="Unassembled WGS sequence"/>
</dbReference>
<accession>A0A0N0IA63</accession>
<organism evidence="2 3">
    <name type="scientific">Moellerella wisconsensis ATCC 35017</name>
    <dbReference type="NCBI Taxonomy" id="1354267"/>
    <lineage>
        <taxon>Bacteria</taxon>
        <taxon>Pseudomonadati</taxon>
        <taxon>Pseudomonadota</taxon>
        <taxon>Gammaproteobacteria</taxon>
        <taxon>Enterobacterales</taxon>
        <taxon>Morganellaceae</taxon>
        <taxon>Moellerella</taxon>
    </lineage>
</organism>
<dbReference type="Pfam" id="PF10754">
    <property type="entry name" value="DUF2569"/>
    <property type="match status" value="1"/>
</dbReference>
<protein>
    <submittedName>
        <fullName evidence="2">Putative membrane protein</fullName>
    </submittedName>
</protein>